<protein>
    <submittedName>
        <fullName evidence="3">Uncharacterized protein</fullName>
    </submittedName>
</protein>
<evidence type="ECO:0000256" key="1">
    <source>
        <dbReference type="SAM" id="MobiDB-lite"/>
    </source>
</evidence>
<feature type="compositionally biased region" description="Polar residues" evidence="1">
    <location>
        <begin position="266"/>
        <end position="293"/>
    </location>
</feature>
<organism evidence="2 3">
    <name type="scientific">Romanomermis culicivorax</name>
    <name type="common">Nematode worm</name>
    <dbReference type="NCBI Taxonomy" id="13658"/>
    <lineage>
        <taxon>Eukaryota</taxon>
        <taxon>Metazoa</taxon>
        <taxon>Ecdysozoa</taxon>
        <taxon>Nematoda</taxon>
        <taxon>Enoplea</taxon>
        <taxon>Dorylaimia</taxon>
        <taxon>Mermithida</taxon>
        <taxon>Mermithoidea</taxon>
        <taxon>Mermithidae</taxon>
        <taxon>Romanomermis</taxon>
    </lineage>
</organism>
<name>A0A915L3P0_ROMCU</name>
<keyword evidence="2" id="KW-1185">Reference proteome</keyword>
<evidence type="ECO:0000313" key="2">
    <source>
        <dbReference type="Proteomes" id="UP000887565"/>
    </source>
</evidence>
<sequence length="502" mass="57450">MTKLWSSNQQKKSVNNHQLGIDKLMFALNRIEMEADEELDQTVKQKLKKHASAIKLQRAQVLTKASKKKKQSKQKFIFFKRKPNYGIQFNRKCDPDPPTDYEQYNVALEQAFPNQRDALFNRQKATFMEQEILRDEANVVFSPSARYNVGLQELVLALQPSGSHTYKQIHEINEKLNKLCIQMQQNVQPKQHANRKSVTCHTCGKVGHFAHCNAKFVGKMFTQKNDCRSKCFHCKKRGTRANFVGRSLFSILFDEESESLDYDDSPTPTCNLDTGRPASQSSDSGQPRTPRSSCSDEEMKIIQVGKKENCAPRLETSQVDSNWHNDKSNVAPLLEKFGIPRINRQPRVPLLAPSSLEPNMAAFQEETLPKPIWGWLEEGQVVSWDSNNVFSTLGDLGGCKANTHHCIKADGFIVWEETPLAKICPFQLKNLYKIKLEEAKTENINEKQAKTENINEKQDFKKWLVDNINLTNTDLNGEEKNMIVEILAQYPNLQVQEGEVQF</sequence>
<dbReference type="WBParaSite" id="nRc.2.0.1.t45715-RA">
    <property type="protein sequence ID" value="nRc.2.0.1.t45715-RA"/>
    <property type="gene ID" value="nRc.2.0.1.g45715"/>
</dbReference>
<accession>A0A915L3P0</accession>
<reference evidence="3" key="1">
    <citation type="submission" date="2022-11" db="UniProtKB">
        <authorList>
            <consortium name="WormBaseParasite"/>
        </authorList>
    </citation>
    <scope>IDENTIFICATION</scope>
</reference>
<feature type="region of interest" description="Disordered" evidence="1">
    <location>
        <begin position="259"/>
        <end position="297"/>
    </location>
</feature>
<dbReference type="AlphaFoldDB" id="A0A915L3P0"/>
<proteinExistence type="predicted"/>
<evidence type="ECO:0000313" key="3">
    <source>
        <dbReference type="WBParaSite" id="nRc.2.0.1.t45715-RA"/>
    </source>
</evidence>
<dbReference type="Proteomes" id="UP000887565">
    <property type="component" value="Unplaced"/>
</dbReference>